<evidence type="ECO:0000313" key="2">
    <source>
        <dbReference type="Proteomes" id="UP000799755"/>
    </source>
</evidence>
<proteinExistence type="predicted"/>
<dbReference type="Proteomes" id="UP000799755">
    <property type="component" value="Unassembled WGS sequence"/>
</dbReference>
<name>A0ACB6QLT1_9PLEO</name>
<protein>
    <submittedName>
        <fullName evidence="1">Uncharacterized protein</fullName>
    </submittedName>
</protein>
<reference evidence="1" key="1">
    <citation type="journal article" date="2020" name="Stud. Mycol.">
        <title>101 Dothideomycetes genomes: a test case for predicting lifestyles and emergence of pathogens.</title>
        <authorList>
            <person name="Haridas S."/>
            <person name="Albert R."/>
            <person name="Binder M."/>
            <person name="Bloem J."/>
            <person name="Labutti K."/>
            <person name="Salamov A."/>
            <person name="Andreopoulos B."/>
            <person name="Baker S."/>
            <person name="Barry K."/>
            <person name="Bills G."/>
            <person name="Bluhm B."/>
            <person name="Cannon C."/>
            <person name="Castanera R."/>
            <person name="Culley D."/>
            <person name="Daum C."/>
            <person name="Ezra D."/>
            <person name="Gonzalez J."/>
            <person name="Henrissat B."/>
            <person name="Kuo A."/>
            <person name="Liang C."/>
            <person name="Lipzen A."/>
            <person name="Lutzoni F."/>
            <person name="Magnuson J."/>
            <person name="Mondo S."/>
            <person name="Nolan M."/>
            <person name="Ohm R."/>
            <person name="Pangilinan J."/>
            <person name="Park H.-J."/>
            <person name="Ramirez L."/>
            <person name="Alfaro M."/>
            <person name="Sun H."/>
            <person name="Tritt A."/>
            <person name="Yoshinaga Y."/>
            <person name="Zwiers L.-H."/>
            <person name="Turgeon B."/>
            <person name="Goodwin S."/>
            <person name="Spatafora J."/>
            <person name="Crous P."/>
            <person name="Grigoriev I."/>
        </authorList>
    </citation>
    <scope>NUCLEOTIDE SEQUENCE</scope>
    <source>
        <strain evidence="1">ATCC 200398</strain>
    </source>
</reference>
<comment type="caution">
    <text evidence="1">The sequence shown here is derived from an EMBL/GenBank/DDBJ whole genome shotgun (WGS) entry which is preliminary data.</text>
</comment>
<sequence>MLALSLGPLGVGNALYLGCIVVALLIGIVSLTGGGGGLGILARTLLGLNGNKPLPLHPARIFILRSKYSNITRLELVRGIRGHMVEIFVVSHEPALWFGD</sequence>
<accession>A0ACB6QLT1</accession>
<evidence type="ECO:0000313" key="1">
    <source>
        <dbReference type="EMBL" id="KAF2467850.1"/>
    </source>
</evidence>
<gene>
    <name evidence="1" type="ORF">BDR25DRAFT_395056</name>
</gene>
<keyword evidence="2" id="KW-1185">Reference proteome</keyword>
<organism evidence="1 2">
    <name type="scientific">Lindgomyces ingoldianus</name>
    <dbReference type="NCBI Taxonomy" id="673940"/>
    <lineage>
        <taxon>Eukaryota</taxon>
        <taxon>Fungi</taxon>
        <taxon>Dikarya</taxon>
        <taxon>Ascomycota</taxon>
        <taxon>Pezizomycotina</taxon>
        <taxon>Dothideomycetes</taxon>
        <taxon>Pleosporomycetidae</taxon>
        <taxon>Pleosporales</taxon>
        <taxon>Lindgomycetaceae</taxon>
        <taxon>Lindgomyces</taxon>
    </lineage>
</organism>
<dbReference type="EMBL" id="MU003518">
    <property type="protein sequence ID" value="KAF2467850.1"/>
    <property type="molecule type" value="Genomic_DNA"/>
</dbReference>